<organism evidence="7 8">
    <name type="scientific">Pontibacter chinhatensis</name>
    <dbReference type="NCBI Taxonomy" id="1436961"/>
    <lineage>
        <taxon>Bacteria</taxon>
        <taxon>Pseudomonadati</taxon>
        <taxon>Bacteroidota</taxon>
        <taxon>Cytophagia</taxon>
        <taxon>Cytophagales</taxon>
        <taxon>Hymenobacteraceae</taxon>
        <taxon>Pontibacter</taxon>
    </lineage>
</organism>
<evidence type="ECO:0000313" key="8">
    <source>
        <dbReference type="Proteomes" id="UP000198724"/>
    </source>
</evidence>
<dbReference type="AlphaFoldDB" id="A0A1I2NNL1"/>
<evidence type="ECO:0000256" key="5">
    <source>
        <dbReference type="SAM" id="Phobius"/>
    </source>
</evidence>
<keyword evidence="4 5" id="KW-0472">Membrane</keyword>
<evidence type="ECO:0000256" key="1">
    <source>
        <dbReference type="ARBA" id="ARBA00004141"/>
    </source>
</evidence>
<protein>
    <submittedName>
        <fullName evidence="7">Uncharacterized membrane protein YgaE, UPF0421/DUF939 family</fullName>
    </submittedName>
</protein>
<dbReference type="STRING" id="1436961.SAMN05421739_101792"/>
<dbReference type="Pfam" id="PF13515">
    <property type="entry name" value="FUSC_2"/>
    <property type="match status" value="1"/>
</dbReference>
<name>A0A1I2NNL1_9BACT</name>
<evidence type="ECO:0000313" key="7">
    <source>
        <dbReference type="EMBL" id="SFG05153.1"/>
    </source>
</evidence>
<evidence type="ECO:0000259" key="6">
    <source>
        <dbReference type="Pfam" id="PF13515"/>
    </source>
</evidence>
<evidence type="ECO:0000256" key="4">
    <source>
        <dbReference type="ARBA" id="ARBA00023136"/>
    </source>
</evidence>
<sequence length="350" mass="37898">MPQVINFFARIGLTLQIVKTALAATVSWVVATTVLGSEYPFFAPLASILTVQVTVADSVEKATQRIIGIIGGVAVSLLIGHWLSISTLSIFLVIIIGMGISRALRMNPQIVSQVAVSSLLVLAFGLQEDGYAVERIVETVVGSVVAVLINALIVPQNAIPEVENSMLALGEQGTKTLQFLARQLRQTDKGQLVGRQETDALIAATEQSIKSLGLAEQSLKYNPFLTPKRTRLSRLAIGVKRLEHITTQIRGIRRGIADLNSGRIFESELQDTQALQLAMEATAVCISLFSQTMVGPPEKHRPALLASIQEAEKLQNHCLGTLRSIRTDRTIRDVGSILTDLNRILAEAAH</sequence>
<feature type="transmembrane region" description="Helical" evidence="5">
    <location>
        <begin position="67"/>
        <end position="100"/>
    </location>
</feature>
<dbReference type="InterPro" id="IPR049453">
    <property type="entry name" value="Memb_transporter_dom"/>
</dbReference>
<dbReference type="OrthoDB" id="848621at2"/>
<comment type="subcellular location">
    <subcellularLocation>
        <location evidence="1">Membrane</location>
        <topology evidence="1">Multi-pass membrane protein</topology>
    </subcellularLocation>
</comment>
<dbReference type="GO" id="GO:0016020">
    <property type="term" value="C:membrane"/>
    <property type="evidence" value="ECO:0007669"/>
    <property type="project" value="UniProtKB-SubCell"/>
</dbReference>
<gene>
    <name evidence="7" type="ORF">SAMN05421739_101792</name>
</gene>
<keyword evidence="8" id="KW-1185">Reference proteome</keyword>
<dbReference type="RefSeq" id="WP_092099166.1">
    <property type="nucleotide sequence ID" value="NZ_FOOT01000001.1"/>
</dbReference>
<dbReference type="Proteomes" id="UP000198724">
    <property type="component" value="Unassembled WGS sequence"/>
</dbReference>
<accession>A0A1I2NNL1</accession>
<evidence type="ECO:0000256" key="2">
    <source>
        <dbReference type="ARBA" id="ARBA00022692"/>
    </source>
</evidence>
<keyword evidence="3 5" id="KW-1133">Transmembrane helix</keyword>
<evidence type="ECO:0000256" key="3">
    <source>
        <dbReference type="ARBA" id="ARBA00022989"/>
    </source>
</evidence>
<keyword evidence="2 5" id="KW-0812">Transmembrane</keyword>
<reference evidence="8" key="1">
    <citation type="submission" date="2016-10" db="EMBL/GenBank/DDBJ databases">
        <authorList>
            <person name="Varghese N."/>
            <person name="Submissions S."/>
        </authorList>
    </citation>
    <scope>NUCLEOTIDE SEQUENCE [LARGE SCALE GENOMIC DNA]</scope>
    <source>
        <strain evidence="8">LP51</strain>
    </source>
</reference>
<feature type="transmembrane region" description="Helical" evidence="5">
    <location>
        <begin position="39"/>
        <end position="55"/>
    </location>
</feature>
<proteinExistence type="predicted"/>
<dbReference type="EMBL" id="FOOT01000001">
    <property type="protein sequence ID" value="SFG05153.1"/>
    <property type="molecule type" value="Genomic_DNA"/>
</dbReference>
<feature type="domain" description="Integral membrane bound transporter" evidence="6">
    <location>
        <begin position="30"/>
        <end position="149"/>
    </location>
</feature>